<dbReference type="GO" id="GO:0009055">
    <property type="term" value="F:electron transfer activity"/>
    <property type="evidence" value="ECO:0007669"/>
    <property type="project" value="InterPro"/>
</dbReference>
<keyword evidence="15" id="KW-1185">Reference proteome</keyword>
<reference evidence="14 17" key="3">
    <citation type="submission" date="2018-06" db="EMBL/GenBank/DDBJ databases">
        <authorList>
            <consortium name="Pathogen Informatics"/>
            <person name="Doyle S."/>
        </authorList>
    </citation>
    <scope>NUCLEOTIDE SEQUENCE [LARGE SCALE GENOMIC DNA]</scope>
    <source>
        <strain evidence="14 17">NCTC12229</strain>
    </source>
</reference>
<dbReference type="Proteomes" id="UP000215033">
    <property type="component" value="Chromosome 1"/>
</dbReference>
<feature type="binding site" evidence="9">
    <location>
        <position position="101"/>
    </location>
    <ligand>
        <name>Cu cation</name>
        <dbReference type="ChEBI" id="CHEBI:23378"/>
    </ligand>
</feature>
<comment type="subcellular location">
    <subcellularLocation>
        <location evidence="2">Cell outer membrane</location>
        <topology evidence="2">Lipid-anchor</topology>
    </subcellularLocation>
    <subcellularLocation>
        <location evidence="1">Periplasm</location>
    </subcellularLocation>
</comment>
<dbReference type="Pfam" id="PF00127">
    <property type="entry name" value="Copper-bind"/>
    <property type="match status" value="1"/>
</dbReference>
<reference evidence="13 16" key="2">
    <citation type="submission" date="2017-06" db="EMBL/GenBank/DDBJ databases">
        <authorList>
            <consortium name="Pathogen Informatics"/>
        </authorList>
    </citation>
    <scope>NUCLEOTIDE SEQUENCE [LARGE SCALE GENOMIC DNA]</scope>
    <source>
        <strain evidence="13 16">NCTC12230</strain>
    </source>
</reference>
<dbReference type="GO" id="GO:0005507">
    <property type="term" value="F:copper ion binding"/>
    <property type="evidence" value="ECO:0007669"/>
    <property type="project" value="UniProtKB-UniRule"/>
</dbReference>
<feature type="signal peptide" evidence="10">
    <location>
        <begin position="1"/>
        <end position="17"/>
    </location>
</feature>
<feature type="binding site" evidence="9">
    <location>
        <position position="57"/>
    </location>
    <ligand>
        <name>Cu cation</name>
        <dbReference type="ChEBI" id="CHEBI:23378"/>
    </ligand>
</feature>
<keyword evidence="10" id="KW-0732">Signal</keyword>
<evidence type="ECO:0000313" key="12">
    <source>
        <dbReference type="EMBL" id="OSI11152.1"/>
    </source>
</evidence>
<evidence type="ECO:0000256" key="10">
    <source>
        <dbReference type="SAM" id="SignalP"/>
    </source>
</evidence>
<dbReference type="PRINTS" id="PR00156">
    <property type="entry name" value="COPPERBLUE"/>
</dbReference>
<name>A0A1X3CUB8_9NEIS</name>
<feature type="binding site" evidence="9">
    <location>
        <position position="93"/>
    </location>
    <ligand>
        <name>Cu cation</name>
        <dbReference type="ChEBI" id="CHEBI:23378"/>
    </ligand>
</feature>
<evidence type="ECO:0000259" key="11">
    <source>
        <dbReference type="Pfam" id="PF00127"/>
    </source>
</evidence>
<sequence length="142" mass="15906">MKKYLFLLLFAAGSAFAANHEVKMLDNGADGSMVFEPGFLKVQPGDTVTFKPTNKGHWVQSKALPKGAKEFLSAEDKEFTVKLDKEGVYVYTCPPHRTMNMNGIIQVGKAANKAEAQAMVDEMERRSMQNKGRLKKYMQQVK</sequence>
<dbReference type="OrthoDB" id="9757546at2"/>
<accession>A0A1X3CUB8</accession>
<evidence type="ECO:0000256" key="6">
    <source>
        <dbReference type="ARBA" id="ARBA00022982"/>
    </source>
</evidence>
<evidence type="ECO:0000256" key="2">
    <source>
        <dbReference type="ARBA" id="ARBA00004459"/>
    </source>
</evidence>
<dbReference type="InterPro" id="IPR002386">
    <property type="entry name" value="Amicyanin/Pseudoazurin"/>
</dbReference>
<protein>
    <recommendedName>
        <fullName evidence="8">Pseudoazurin</fullName>
    </recommendedName>
</protein>
<dbReference type="GO" id="GO:0042597">
    <property type="term" value="C:periplasmic space"/>
    <property type="evidence" value="ECO:0007669"/>
    <property type="project" value="UniProtKB-SubCell"/>
</dbReference>
<dbReference type="EMBL" id="LT906434">
    <property type="protein sequence ID" value="SNU80564.1"/>
    <property type="molecule type" value="Genomic_DNA"/>
</dbReference>
<feature type="binding site" evidence="9">
    <location>
        <position position="96"/>
    </location>
    <ligand>
        <name>Cu cation</name>
        <dbReference type="ChEBI" id="CHEBI:23378"/>
    </ligand>
</feature>
<reference evidence="12 15" key="1">
    <citation type="submission" date="2017-01" db="EMBL/GenBank/DDBJ databases">
        <authorList>
            <person name="Wolfgang W.J."/>
            <person name="Cole J."/>
            <person name="Wroblewski D."/>
            <person name="Mcginnis J."/>
            <person name="Musser K.A."/>
        </authorList>
    </citation>
    <scope>NUCLEOTIDE SEQUENCE [LARGE SCALE GENOMIC DNA]</scope>
    <source>
        <strain evidence="12 15">DSM 21643</strain>
    </source>
</reference>
<feature type="chain" id="PRO_5044568052" description="Pseudoazurin" evidence="10">
    <location>
        <begin position="18"/>
        <end position="142"/>
    </location>
</feature>
<dbReference type="PRINTS" id="PR00155">
    <property type="entry name" value="AMICYANIN"/>
</dbReference>
<evidence type="ECO:0000313" key="13">
    <source>
        <dbReference type="EMBL" id="SNU80564.1"/>
    </source>
</evidence>
<evidence type="ECO:0000313" key="14">
    <source>
        <dbReference type="EMBL" id="SUA36673.1"/>
    </source>
</evidence>
<dbReference type="InterPro" id="IPR008972">
    <property type="entry name" value="Cupredoxin"/>
</dbReference>
<dbReference type="EMBL" id="MTBM01000002">
    <property type="protein sequence ID" value="OSI11152.1"/>
    <property type="molecule type" value="Genomic_DNA"/>
</dbReference>
<evidence type="ECO:0000256" key="9">
    <source>
        <dbReference type="PIRSR" id="PIRSR602386-1"/>
    </source>
</evidence>
<evidence type="ECO:0000256" key="5">
    <source>
        <dbReference type="ARBA" id="ARBA00022764"/>
    </source>
</evidence>
<evidence type="ECO:0000313" key="15">
    <source>
        <dbReference type="Proteomes" id="UP000193466"/>
    </source>
</evidence>
<evidence type="ECO:0000313" key="17">
    <source>
        <dbReference type="Proteomes" id="UP000254055"/>
    </source>
</evidence>
<dbReference type="KEGG" id="nzo:SAMEA4504057_2096"/>
<evidence type="ECO:0000256" key="8">
    <source>
        <dbReference type="NCBIfam" id="TIGR02375"/>
    </source>
</evidence>
<evidence type="ECO:0000256" key="3">
    <source>
        <dbReference type="ARBA" id="ARBA00022448"/>
    </source>
</evidence>
<dbReference type="Gene3D" id="2.60.40.420">
    <property type="entry name" value="Cupredoxins - blue copper proteins"/>
    <property type="match status" value="1"/>
</dbReference>
<dbReference type="GO" id="GO:0009279">
    <property type="term" value="C:cell outer membrane"/>
    <property type="evidence" value="ECO:0007669"/>
    <property type="project" value="UniProtKB-SubCell"/>
</dbReference>
<evidence type="ECO:0000313" key="16">
    <source>
        <dbReference type="Proteomes" id="UP000215033"/>
    </source>
</evidence>
<evidence type="ECO:0000256" key="4">
    <source>
        <dbReference type="ARBA" id="ARBA00022723"/>
    </source>
</evidence>
<keyword evidence="3" id="KW-0813">Transport</keyword>
<dbReference type="InterPro" id="IPR001235">
    <property type="entry name" value="Copper_blue_Plastocyanin"/>
</dbReference>
<organism evidence="14 17">
    <name type="scientific">Neisseria zoodegmatis</name>
    <dbReference type="NCBI Taxonomy" id="326523"/>
    <lineage>
        <taxon>Bacteria</taxon>
        <taxon>Pseudomonadati</taxon>
        <taxon>Pseudomonadota</taxon>
        <taxon>Betaproteobacteria</taxon>
        <taxon>Neisseriales</taxon>
        <taxon>Neisseriaceae</taxon>
        <taxon>Neisseria</taxon>
    </lineage>
</organism>
<dbReference type="EMBL" id="UGRS01000001">
    <property type="protein sequence ID" value="SUA36673.1"/>
    <property type="molecule type" value="Genomic_DNA"/>
</dbReference>
<dbReference type="Proteomes" id="UP000193466">
    <property type="component" value="Unassembled WGS sequence"/>
</dbReference>
<proteinExistence type="predicted"/>
<comment type="cofactor">
    <cofactor evidence="9">
        <name>Cu cation</name>
        <dbReference type="ChEBI" id="CHEBI:23378"/>
    </cofactor>
    <text evidence="9">Binds 1 copper ion per subunit.</text>
</comment>
<keyword evidence="5" id="KW-0574">Periplasm</keyword>
<dbReference type="NCBIfam" id="TIGR02375">
    <property type="entry name" value="pseudoazurin"/>
    <property type="match status" value="1"/>
</dbReference>
<feature type="domain" description="Blue (type 1) copper" evidence="11">
    <location>
        <begin position="23"/>
        <end position="107"/>
    </location>
</feature>
<dbReference type="SUPFAM" id="SSF49503">
    <property type="entry name" value="Cupredoxins"/>
    <property type="match status" value="1"/>
</dbReference>
<evidence type="ECO:0000256" key="1">
    <source>
        <dbReference type="ARBA" id="ARBA00004418"/>
    </source>
</evidence>
<dbReference type="Proteomes" id="UP000254055">
    <property type="component" value="Unassembled WGS sequence"/>
</dbReference>
<keyword evidence="7 9" id="KW-0186">Copper</keyword>
<keyword evidence="6" id="KW-0249">Electron transport</keyword>
<dbReference type="InterPro" id="IPR000923">
    <property type="entry name" value="BlueCu_1"/>
</dbReference>
<dbReference type="InterPro" id="IPR012745">
    <property type="entry name" value="Pseudoazurin"/>
</dbReference>
<gene>
    <name evidence="14" type="primary">pazS</name>
    <name evidence="12" type="ORF">BWD10_01710</name>
    <name evidence="14" type="ORF">NCTC12229_01099</name>
    <name evidence="13" type="ORF">SAMEA4504057_02096</name>
</gene>
<evidence type="ECO:0000256" key="7">
    <source>
        <dbReference type="ARBA" id="ARBA00023008"/>
    </source>
</evidence>
<dbReference type="AlphaFoldDB" id="A0A1X3CUB8"/>
<keyword evidence="4 9" id="KW-0479">Metal-binding</keyword>
<dbReference type="STRING" id="326523.BWD10_01710"/>
<dbReference type="RefSeq" id="WP_004284132.1">
    <property type="nucleotide sequence ID" value="NZ_LT906434.1"/>
</dbReference>